<dbReference type="FunFam" id="3.40.50.300:FF:000014">
    <property type="entry name" value="DNA polymerase III subunit gamma/tau"/>
    <property type="match status" value="1"/>
</dbReference>
<evidence type="ECO:0000256" key="12">
    <source>
        <dbReference type="SAM" id="MobiDB-lite"/>
    </source>
</evidence>
<evidence type="ECO:0000256" key="7">
    <source>
        <dbReference type="ARBA" id="ARBA00022741"/>
    </source>
</evidence>
<keyword evidence="7" id="KW-0547">Nucleotide-binding</keyword>
<dbReference type="NCBIfam" id="NF004046">
    <property type="entry name" value="PRK05563.1"/>
    <property type="match status" value="1"/>
</dbReference>
<evidence type="ECO:0000256" key="2">
    <source>
        <dbReference type="ARBA" id="ARBA00012417"/>
    </source>
</evidence>
<dbReference type="PANTHER" id="PTHR11669:SF0">
    <property type="entry name" value="PROTEIN STICHEL-LIKE 2"/>
    <property type="match status" value="1"/>
</dbReference>
<evidence type="ECO:0000259" key="13">
    <source>
        <dbReference type="SMART" id="SM00382"/>
    </source>
</evidence>
<protein>
    <recommendedName>
        <fullName evidence="2">DNA-directed DNA polymerase</fullName>
        <ecNumber evidence="2">2.7.7.7</ecNumber>
    </recommendedName>
</protein>
<proteinExistence type="inferred from homology"/>
<dbReference type="InterPro" id="IPR027417">
    <property type="entry name" value="P-loop_NTPase"/>
</dbReference>
<dbReference type="SUPFAM" id="SSF52540">
    <property type="entry name" value="P-loop containing nucleoside triphosphate hydrolases"/>
    <property type="match status" value="1"/>
</dbReference>
<organism evidence="14">
    <name type="scientific">hydrothermal vent metagenome</name>
    <dbReference type="NCBI Taxonomy" id="652676"/>
    <lineage>
        <taxon>unclassified sequences</taxon>
        <taxon>metagenomes</taxon>
        <taxon>ecological metagenomes</taxon>
    </lineage>
</organism>
<keyword evidence="4 14" id="KW-0548">Nucleotidyltransferase</keyword>
<dbReference type="GO" id="GO:0003887">
    <property type="term" value="F:DNA-directed DNA polymerase activity"/>
    <property type="evidence" value="ECO:0007669"/>
    <property type="project" value="UniProtKB-KW"/>
</dbReference>
<dbReference type="EMBL" id="UOEX01000435">
    <property type="protein sequence ID" value="VAW42326.1"/>
    <property type="molecule type" value="Genomic_DNA"/>
</dbReference>
<evidence type="ECO:0000256" key="11">
    <source>
        <dbReference type="ARBA" id="ARBA00049244"/>
    </source>
</evidence>
<dbReference type="NCBIfam" id="TIGR02397">
    <property type="entry name" value="dnaX_nterm"/>
    <property type="match status" value="1"/>
</dbReference>
<dbReference type="GO" id="GO:0009360">
    <property type="term" value="C:DNA polymerase III complex"/>
    <property type="evidence" value="ECO:0007669"/>
    <property type="project" value="InterPro"/>
</dbReference>
<dbReference type="InterPro" id="IPR003593">
    <property type="entry name" value="AAA+_ATPase"/>
</dbReference>
<dbReference type="InterPro" id="IPR022754">
    <property type="entry name" value="DNA_pol_III_gamma-3"/>
</dbReference>
<dbReference type="SUPFAM" id="SSF48019">
    <property type="entry name" value="post-AAA+ oligomerization domain-like"/>
    <property type="match status" value="1"/>
</dbReference>
<dbReference type="PANTHER" id="PTHR11669">
    <property type="entry name" value="REPLICATION FACTOR C / DNA POLYMERASE III GAMMA-TAU SUBUNIT"/>
    <property type="match status" value="1"/>
</dbReference>
<evidence type="ECO:0000256" key="6">
    <source>
        <dbReference type="ARBA" id="ARBA00022723"/>
    </source>
</evidence>
<dbReference type="Gene3D" id="3.40.50.300">
    <property type="entry name" value="P-loop containing nucleotide triphosphate hydrolases"/>
    <property type="match status" value="1"/>
</dbReference>
<reference evidence="14" key="1">
    <citation type="submission" date="2018-06" db="EMBL/GenBank/DDBJ databases">
        <authorList>
            <person name="Zhirakovskaya E."/>
        </authorList>
    </citation>
    <scope>NUCLEOTIDE SEQUENCE</scope>
</reference>
<comment type="similarity">
    <text evidence="1">Belongs to the DnaX/STICHEL family.</text>
</comment>
<comment type="catalytic activity">
    <reaction evidence="11">
        <text>DNA(n) + a 2'-deoxyribonucleoside 5'-triphosphate = DNA(n+1) + diphosphate</text>
        <dbReference type="Rhea" id="RHEA:22508"/>
        <dbReference type="Rhea" id="RHEA-COMP:17339"/>
        <dbReference type="Rhea" id="RHEA-COMP:17340"/>
        <dbReference type="ChEBI" id="CHEBI:33019"/>
        <dbReference type="ChEBI" id="CHEBI:61560"/>
        <dbReference type="ChEBI" id="CHEBI:173112"/>
        <dbReference type="EC" id="2.7.7.7"/>
    </reaction>
</comment>
<evidence type="ECO:0000256" key="1">
    <source>
        <dbReference type="ARBA" id="ARBA00006360"/>
    </source>
</evidence>
<evidence type="ECO:0000256" key="4">
    <source>
        <dbReference type="ARBA" id="ARBA00022695"/>
    </source>
</evidence>
<evidence type="ECO:0000256" key="3">
    <source>
        <dbReference type="ARBA" id="ARBA00022679"/>
    </source>
</evidence>
<accession>A0A3B0WCP1</accession>
<evidence type="ECO:0000256" key="9">
    <source>
        <dbReference type="ARBA" id="ARBA00022840"/>
    </source>
</evidence>
<dbReference type="GO" id="GO:0003677">
    <property type="term" value="F:DNA binding"/>
    <property type="evidence" value="ECO:0007669"/>
    <property type="project" value="InterPro"/>
</dbReference>
<dbReference type="InterPro" id="IPR008921">
    <property type="entry name" value="DNA_pol3_clamp-load_cplx_C"/>
</dbReference>
<evidence type="ECO:0000256" key="10">
    <source>
        <dbReference type="ARBA" id="ARBA00022932"/>
    </source>
</evidence>
<dbReference type="GO" id="GO:0005524">
    <property type="term" value="F:ATP binding"/>
    <property type="evidence" value="ECO:0007669"/>
    <property type="project" value="UniProtKB-KW"/>
</dbReference>
<dbReference type="Pfam" id="PF12169">
    <property type="entry name" value="DNA_pol3_gamma3"/>
    <property type="match status" value="1"/>
</dbReference>
<feature type="region of interest" description="Disordered" evidence="12">
    <location>
        <begin position="435"/>
        <end position="476"/>
    </location>
</feature>
<dbReference type="SMART" id="SM00382">
    <property type="entry name" value="AAA"/>
    <property type="match status" value="1"/>
</dbReference>
<gene>
    <name evidence="14" type="ORF">MNBD_DELTA03-562</name>
</gene>
<dbReference type="InterPro" id="IPR012763">
    <property type="entry name" value="DNA_pol_III_sug/sutau_N"/>
</dbReference>
<keyword evidence="10" id="KW-0239">DNA-directed DNA polymerase</keyword>
<name>A0A3B0WCP1_9ZZZZ</name>
<feature type="domain" description="AAA+ ATPase" evidence="13">
    <location>
        <begin position="37"/>
        <end position="185"/>
    </location>
</feature>
<dbReference type="EC" id="2.7.7.7" evidence="2"/>
<sequence length="603" mass="66076">MSYLVLARKYRPQKFQDVVGQQAVVRILRNALRRKRVAHAMLFSGVRGVGKTTLARIMAKALNCHHQDEDVPCDHCSSCAEIKAGNAIDLHEIDGASNRGINEIRELQENLRFLPTSERYKIVVIDEVHMLTVEAFNALLKTLEEPPPHVFFMFATTELHKVPVTILSRCQRYELRRVALNDLLDFFARIAVSEGVKITDGAMGIIAREADGSVRDGLSLLEQIFSFGGESISEDDLTQVLGLVDGRVFNRLAASLLAGDTGQALTLLAECYGHGMNMKRFSFGLLQYLRGLMICKTCRNPTELLDVSDDEITVLQALAGKYSIETITNIFNIVFGGVDEVGRSSYPRMALEMLFVKAGQAGGVVPLAGLLGRLDSMLAAEPRPAAAEIIPAENSGVPPQLKAESEAVPPVAEVVKINPAPLEPVQEPVIAAGEDIDFGGAGNRAEQDSESAPPGPEKEAAPPPPQQLEPVREISPPSMPLERNWLGFIGHVKERKRWMASALQLAEKVDERAGELVIKFDDPAECLILQDVDNLKLLTEFAQDFFQKELMVKVTAAGSNGEDDELDKPMEERRALTRDPVVEMVVDTLGGEVSGVRTGPRSR</sequence>
<keyword evidence="6" id="KW-0479">Metal-binding</keyword>
<dbReference type="GO" id="GO:0006261">
    <property type="term" value="P:DNA-templated DNA replication"/>
    <property type="evidence" value="ECO:0007669"/>
    <property type="project" value="TreeGrafter"/>
</dbReference>
<keyword evidence="9" id="KW-0067">ATP-binding</keyword>
<dbReference type="AlphaFoldDB" id="A0A3B0WCP1"/>
<keyword evidence="5" id="KW-0235">DNA replication</keyword>
<dbReference type="GO" id="GO:0046872">
    <property type="term" value="F:metal ion binding"/>
    <property type="evidence" value="ECO:0007669"/>
    <property type="project" value="UniProtKB-KW"/>
</dbReference>
<dbReference type="CDD" id="cd00009">
    <property type="entry name" value="AAA"/>
    <property type="match status" value="1"/>
</dbReference>
<dbReference type="CDD" id="cd18137">
    <property type="entry name" value="HLD_clamp_pol_III_gamma_tau"/>
    <property type="match status" value="1"/>
</dbReference>
<evidence type="ECO:0000313" key="14">
    <source>
        <dbReference type="EMBL" id="VAW42326.1"/>
    </source>
</evidence>
<evidence type="ECO:0000256" key="5">
    <source>
        <dbReference type="ARBA" id="ARBA00022705"/>
    </source>
</evidence>
<dbReference type="InterPro" id="IPR050238">
    <property type="entry name" value="DNA_Rep/Repair_Clamp_Loader"/>
</dbReference>
<evidence type="ECO:0000256" key="8">
    <source>
        <dbReference type="ARBA" id="ARBA00022833"/>
    </source>
</evidence>
<dbReference type="Gene3D" id="1.10.8.60">
    <property type="match status" value="1"/>
</dbReference>
<dbReference type="Gene3D" id="1.20.272.10">
    <property type="match status" value="1"/>
</dbReference>
<dbReference type="InterPro" id="IPR045085">
    <property type="entry name" value="HLD_clamp_pol_III_gamma_tau"/>
</dbReference>
<keyword evidence="3 14" id="KW-0808">Transferase</keyword>
<dbReference type="Pfam" id="PF13177">
    <property type="entry name" value="DNA_pol3_delta2"/>
    <property type="match status" value="1"/>
</dbReference>
<dbReference type="Pfam" id="PF22608">
    <property type="entry name" value="DNAX_ATPase_lid"/>
    <property type="match status" value="1"/>
</dbReference>
<keyword evidence="8" id="KW-0862">Zinc</keyword>